<evidence type="ECO:0000313" key="3">
    <source>
        <dbReference type="Proteomes" id="UP000193920"/>
    </source>
</evidence>
<dbReference type="EMBL" id="MCOG01000139">
    <property type="protein sequence ID" value="ORY38029.1"/>
    <property type="molecule type" value="Genomic_DNA"/>
</dbReference>
<keyword evidence="3" id="KW-1185">Reference proteome</keyword>
<dbReference type="Pfam" id="PF23347">
    <property type="entry name" value="TPR_Nup160_C"/>
    <property type="match status" value="2"/>
</dbReference>
<dbReference type="OrthoDB" id="67716at2759"/>
<dbReference type="Proteomes" id="UP000193920">
    <property type="component" value="Unassembled WGS sequence"/>
</dbReference>
<feature type="domain" description="NUP160 C-terminal TPR" evidence="1">
    <location>
        <begin position="69"/>
        <end position="145"/>
    </location>
</feature>
<dbReference type="PANTHER" id="PTHR21286:SF0">
    <property type="entry name" value="NUCLEAR PORE COMPLEX PROTEIN NUP160"/>
    <property type="match status" value="1"/>
</dbReference>
<dbReference type="InterPro" id="IPR056536">
    <property type="entry name" value="TPR_NUP160_C"/>
</dbReference>
<reference evidence="2 3" key="1">
    <citation type="submission" date="2016-08" db="EMBL/GenBank/DDBJ databases">
        <title>A Parts List for Fungal Cellulosomes Revealed by Comparative Genomics.</title>
        <authorList>
            <consortium name="DOE Joint Genome Institute"/>
            <person name="Haitjema C.H."/>
            <person name="Gilmore S.P."/>
            <person name="Henske J.K."/>
            <person name="Solomon K.V."/>
            <person name="De Groot R."/>
            <person name="Kuo A."/>
            <person name="Mondo S.J."/>
            <person name="Salamov A.A."/>
            <person name="Labutti K."/>
            <person name="Zhao Z."/>
            <person name="Chiniquy J."/>
            <person name="Barry K."/>
            <person name="Brewer H.M."/>
            <person name="Purvine S.O."/>
            <person name="Wright A.T."/>
            <person name="Boxma B."/>
            <person name="Van Alen T."/>
            <person name="Hackstein J.H."/>
            <person name="Baker S.E."/>
            <person name="Grigoriev I.V."/>
            <person name="O'Malley M.A."/>
        </authorList>
    </citation>
    <scope>NUCLEOTIDE SEQUENCE [LARGE SCALE GENOMIC DNA]</scope>
    <source>
        <strain evidence="2 3">G1</strain>
    </source>
</reference>
<dbReference type="AlphaFoldDB" id="A0A1Y2BTG2"/>
<gene>
    <name evidence="2" type="ORF">LY90DRAFT_704525</name>
</gene>
<accession>A0A1Y2BTG2</accession>
<name>A0A1Y2BTG2_9FUNG</name>
<dbReference type="InterPro" id="IPR021717">
    <property type="entry name" value="Nucleoporin_Nup160"/>
</dbReference>
<evidence type="ECO:0000313" key="2">
    <source>
        <dbReference type="EMBL" id="ORY38029.1"/>
    </source>
</evidence>
<organism evidence="2 3">
    <name type="scientific">Neocallimastix californiae</name>
    <dbReference type="NCBI Taxonomy" id="1754190"/>
    <lineage>
        <taxon>Eukaryota</taxon>
        <taxon>Fungi</taxon>
        <taxon>Fungi incertae sedis</taxon>
        <taxon>Chytridiomycota</taxon>
        <taxon>Chytridiomycota incertae sedis</taxon>
        <taxon>Neocallimastigomycetes</taxon>
        <taxon>Neocallimastigales</taxon>
        <taxon>Neocallimastigaceae</taxon>
        <taxon>Neocallimastix</taxon>
    </lineage>
</organism>
<dbReference type="GO" id="GO:0005643">
    <property type="term" value="C:nuclear pore"/>
    <property type="evidence" value="ECO:0007669"/>
    <property type="project" value="TreeGrafter"/>
</dbReference>
<dbReference type="STRING" id="1754190.A0A1Y2BTG2"/>
<comment type="caution">
    <text evidence="2">The sequence shown here is derived from an EMBL/GenBank/DDBJ whole genome shotgun (WGS) entry which is preliminary data.</text>
</comment>
<dbReference type="GO" id="GO:0017056">
    <property type="term" value="F:structural constituent of nuclear pore"/>
    <property type="evidence" value="ECO:0007669"/>
    <property type="project" value="TreeGrafter"/>
</dbReference>
<feature type="domain" description="NUP160 C-terminal TPR" evidence="1">
    <location>
        <begin position="259"/>
        <end position="333"/>
    </location>
</feature>
<protein>
    <recommendedName>
        <fullName evidence="1">NUP160 C-terminal TPR domain-containing protein</fullName>
    </recommendedName>
</protein>
<dbReference type="PANTHER" id="PTHR21286">
    <property type="entry name" value="NUCLEAR PORE COMPLEX PROTEIN NUP160"/>
    <property type="match status" value="1"/>
</dbReference>
<evidence type="ECO:0000259" key="1">
    <source>
        <dbReference type="Pfam" id="PF23347"/>
    </source>
</evidence>
<proteinExistence type="predicted"/>
<sequence length="386" mass="45247">MYNYAQQLYKCCTSGIIENSFKSLLIEQSKALLISINALSLVDKKNQYISVKQETTEDKTIQFVKNVTLLDIRKEYYLSLSKLELSKNHKESETSILSLDPVDAVTLYISLGKYDTAISFSLLYGFDLSIIFQNLLLQYVKSSFMIVNSNSNYITDYFDKVLSGKNGKLIKDEKKEEKEEKKFTPLNLPKQLFIQDHNDNHVTIYDYKNNQKGKEPDKDFQFDSEGYSEQLSSNSIDKKLHQDKKRTSRVMNSSIDFCEILKKFLALHDSSANYYRYHKVVIEKFLETCITSDVPEWLIQPFMGQFSEDLIRIYIKYNRIKEAAHFTLRILNNNEKINKQQQWFPYTVIDQLICIMEERSQKDINDKKVFSSYINSIKNLVQTKNL</sequence>